<evidence type="ECO:0000313" key="3">
    <source>
        <dbReference type="Proteomes" id="UP000590412"/>
    </source>
</evidence>
<dbReference type="Pfam" id="PF10340">
    <property type="entry name" value="Say1_Mug180"/>
    <property type="match status" value="1"/>
</dbReference>
<dbReference type="InterPro" id="IPR029058">
    <property type="entry name" value="AB_hydrolase_fold"/>
</dbReference>
<dbReference type="PANTHER" id="PTHR36169:SF1">
    <property type="entry name" value="ACETATE KINASE EUTQ"/>
    <property type="match status" value="1"/>
</dbReference>
<dbReference type="AlphaFoldDB" id="A0A8X7NH05"/>
<dbReference type="InterPro" id="IPR010424">
    <property type="entry name" value="EutQ"/>
</dbReference>
<feature type="chain" id="PRO_5044694503" description="Alpha/beta hydrolase fold-3 domain-containing protein" evidence="1">
    <location>
        <begin position="30"/>
        <end position="405"/>
    </location>
</feature>
<keyword evidence="1" id="KW-0732">Signal</keyword>
<reference evidence="2" key="1">
    <citation type="submission" date="2020-03" db="EMBL/GenBank/DDBJ databases">
        <title>FDA dAtabase for Regulatory Grade micrObial Sequences (FDA-ARGOS): Supporting development and validation of Infectious Disease Dx tests.</title>
        <authorList>
            <person name="Campos J."/>
            <person name="Goldberg B."/>
            <person name="Tallon L."/>
            <person name="Sadzewicz L."/>
            <person name="Vavikolanu K."/>
            <person name="Mehta A."/>
            <person name="Aluvathingal J."/>
            <person name="Nadendla S."/>
            <person name="Nandy P."/>
            <person name="Geyer C."/>
            <person name="Yan Y."/>
            <person name="Sichtig H."/>
        </authorList>
    </citation>
    <scope>NUCLEOTIDE SEQUENCE [LARGE SCALE GENOMIC DNA]</scope>
    <source>
        <strain evidence="2">FDAARGOS_652</strain>
    </source>
</reference>
<dbReference type="SUPFAM" id="SSF53474">
    <property type="entry name" value="alpha/beta-Hydrolases"/>
    <property type="match status" value="1"/>
</dbReference>
<dbReference type="Gene3D" id="3.40.50.1820">
    <property type="entry name" value="alpha/beta hydrolase"/>
    <property type="match status" value="1"/>
</dbReference>
<feature type="signal peptide" evidence="1">
    <location>
        <begin position="1"/>
        <end position="29"/>
    </location>
</feature>
<evidence type="ECO:0000313" key="2">
    <source>
        <dbReference type="EMBL" id="KAF6044226.1"/>
    </source>
</evidence>
<evidence type="ECO:0008006" key="4">
    <source>
        <dbReference type="Google" id="ProtNLM"/>
    </source>
</evidence>
<dbReference type="EMBL" id="JABWAB010000011">
    <property type="protein sequence ID" value="KAF6044226.1"/>
    <property type="molecule type" value="Genomic_DNA"/>
</dbReference>
<gene>
    <name evidence="2" type="ORF">FOB60_005319</name>
</gene>
<sequence length="405" mass="46092">MISIRGLLQILTLPARLLWVVVKYPFVGGVNKKFEHSLANSLKIELCRFALTLSVHDSAYIANTTTQSVIDKLKPWYPRVTNLNNYGKRYDNQSIWLVEAPNRTKSDPIIIYLHGGGYFINTSPFQIESVLSMYSLLDEKKRQKTSILVLDYKLACHGHLVGTQLYELAATYEKLASERNDNFVLMGDSAGGNLAIAFLQYLKQEKNTKLPWPKSSVLISPWVKLVGDKEQFTKGHSYHDNEKYDMLSSNFAKDPVRQTELLGKRSPADLLISPGNLPYKPSDWNDIPTLNNKGYSTFVILGEHEVFRDDILEWCKYAIKSHLVPQTQDSGGIFNSEVQEYKSQGVGDAYVDVVVEPWGIHDSVLFFENNVIKKLEKQPSLKLSDLDDKEYFGIVRITKFLDKTL</sequence>
<accession>A0A8X7NH05</accession>
<dbReference type="PANTHER" id="PTHR36169">
    <property type="entry name" value="ETHANOLAMINE UTILIZATION PROTEIN EUTQ"/>
    <property type="match status" value="1"/>
</dbReference>
<name>A0A8X7NH05_CANPA</name>
<comment type="caution">
    <text evidence="2">The sequence shown here is derived from an EMBL/GenBank/DDBJ whole genome shotgun (WGS) entry which is preliminary data.</text>
</comment>
<organism evidence="2 3">
    <name type="scientific">Candida parapsilosis</name>
    <name type="common">Yeast</name>
    <dbReference type="NCBI Taxonomy" id="5480"/>
    <lineage>
        <taxon>Eukaryota</taxon>
        <taxon>Fungi</taxon>
        <taxon>Dikarya</taxon>
        <taxon>Ascomycota</taxon>
        <taxon>Saccharomycotina</taxon>
        <taxon>Pichiomycetes</taxon>
        <taxon>Debaryomycetaceae</taxon>
        <taxon>Candida/Lodderomyces clade</taxon>
        <taxon>Candida</taxon>
    </lineage>
</organism>
<evidence type="ECO:0000256" key="1">
    <source>
        <dbReference type="SAM" id="SignalP"/>
    </source>
</evidence>
<proteinExistence type="predicted"/>
<dbReference type="InterPro" id="IPR019436">
    <property type="entry name" value="Say1-like"/>
</dbReference>
<dbReference type="Proteomes" id="UP000590412">
    <property type="component" value="Unassembled WGS sequence"/>
</dbReference>
<protein>
    <recommendedName>
        <fullName evidence="4">Alpha/beta hydrolase fold-3 domain-containing protein</fullName>
    </recommendedName>
</protein>